<evidence type="ECO:0000259" key="8">
    <source>
        <dbReference type="Pfam" id="PF00999"/>
    </source>
</evidence>
<dbReference type="InterPro" id="IPR006153">
    <property type="entry name" value="Cation/H_exchanger_TM"/>
</dbReference>
<keyword evidence="3 7" id="KW-0812">Transmembrane</keyword>
<evidence type="ECO:0000313" key="10">
    <source>
        <dbReference type="Proteomes" id="UP000658720"/>
    </source>
</evidence>
<evidence type="ECO:0000256" key="4">
    <source>
        <dbReference type="ARBA" id="ARBA00022989"/>
    </source>
</evidence>
<feature type="transmembrane region" description="Helical" evidence="7">
    <location>
        <begin position="199"/>
        <end position="220"/>
    </location>
</feature>
<sequence length="410" mass="44770">MDTNTLLLILANIVVIIGLARLIGLLFARFQQPPVIGEIIAGIMLGPSLLGLLSPTLEKSFFPATTQPFLYLLSEIGLIFYMFLVGLELNPQHLRQKLKVAIVTSNVSIFFPFVLGVVLSFFVLYSLNQPNKTSFIPFALFIGAAMSITAFPVLARILKDTGLDKTPLGTLGLTCASVDDISAWCLLAIAIAVTRTDNIFGALPTLLGIAVYTVFMVTLGQKLFKYILRNYGQTNYLNKGLLTFIYIMVVLSAMITQWIGIDMIFGGFILGAILPKNTNLNAELTTKTEDFVSTFLLPIFFAYSGLSTDLGLLNKPYLWAVCALVVAAAIAGKYWGVYVTTRVMGVEKQEAKALGWLMNTRGLTELIILNVGLTLGVISPVIFTMFVIMAIITTIITSPLVVRIYPAPAR</sequence>
<dbReference type="RefSeq" id="WP_194020219.1">
    <property type="nucleotide sequence ID" value="NZ_JADEVV010000036.1"/>
</dbReference>
<comment type="caution">
    <text evidence="9">The sequence shown here is derived from an EMBL/GenBank/DDBJ whole genome shotgun (WGS) entry which is preliminary data.</text>
</comment>
<feature type="transmembrane region" description="Helical" evidence="7">
    <location>
        <begin position="35"/>
        <end position="57"/>
    </location>
</feature>
<protein>
    <submittedName>
        <fullName evidence="9">Cation:proton antiporter</fullName>
    </submittedName>
</protein>
<gene>
    <name evidence="9" type="ORF">IQ217_12700</name>
</gene>
<evidence type="ECO:0000256" key="7">
    <source>
        <dbReference type="SAM" id="Phobius"/>
    </source>
</evidence>
<keyword evidence="2" id="KW-0813">Transport</keyword>
<keyword evidence="10" id="KW-1185">Reference proteome</keyword>
<feature type="domain" description="Cation/H+ exchanger transmembrane" evidence="8">
    <location>
        <begin position="20"/>
        <end position="401"/>
    </location>
</feature>
<keyword evidence="6 7" id="KW-0472">Membrane</keyword>
<evidence type="ECO:0000313" key="9">
    <source>
        <dbReference type="EMBL" id="MBE9254680.1"/>
    </source>
</evidence>
<evidence type="ECO:0000256" key="2">
    <source>
        <dbReference type="ARBA" id="ARBA00022448"/>
    </source>
</evidence>
<dbReference type="Gene3D" id="1.20.1530.20">
    <property type="match status" value="1"/>
</dbReference>
<evidence type="ECO:0000256" key="5">
    <source>
        <dbReference type="ARBA" id="ARBA00023065"/>
    </source>
</evidence>
<evidence type="ECO:0000256" key="1">
    <source>
        <dbReference type="ARBA" id="ARBA00004141"/>
    </source>
</evidence>
<name>A0ABR9VTK4_9SYNC</name>
<keyword evidence="4 7" id="KW-1133">Transmembrane helix</keyword>
<dbReference type="EMBL" id="JADEVV010000036">
    <property type="protein sequence ID" value="MBE9254680.1"/>
    <property type="molecule type" value="Genomic_DNA"/>
</dbReference>
<dbReference type="Pfam" id="PF00999">
    <property type="entry name" value="Na_H_Exchanger"/>
    <property type="match status" value="1"/>
</dbReference>
<evidence type="ECO:0000256" key="3">
    <source>
        <dbReference type="ARBA" id="ARBA00022692"/>
    </source>
</evidence>
<organism evidence="9 10">
    <name type="scientific">Synechocystis salina LEGE 00031</name>
    <dbReference type="NCBI Taxonomy" id="1828736"/>
    <lineage>
        <taxon>Bacteria</taxon>
        <taxon>Bacillati</taxon>
        <taxon>Cyanobacteriota</taxon>
        <taxon>Cyanophyceae</taxon>
        <taxon>Synechococcales</taxon>
        <taxon>Merismopediaceae</taxon>
        <taxon>Synechocystis</taxon>
    </lineage>
</organism>
<dbReference type="Proteomes" id="UP000658720">
    <property type="component" value="Unassembled WGS sequence"/>
</dbReference>
<feature type="transmembrane region" description="Helical" evidence="7">
    <location>
        <begin position="317"/>
        <end position="336"/>
    </location>
</feature>
<comment type="subcellular location">
    <subcellularLocation>
        <location evidence="1">Membrane</location>
        <topology evidence="1">Multi-pass membrane protein</topology>
    </subcellularLocation>
</comment>
<dbReference type="PANTHER" id="PTHR32468:SF0">
    <property type="entry name" value="K(+)_H(+) ANTIPORTER 1"/>
    <property type="match status" value="1"/>
</dbReference>
<feature type="transmembrane region" description="Helical" evidence="7">
    <location>
        <begin position="69"/>
        <end position="89"/>
    </location>
</feature>
<keyword evidence="5" id="KW-0406">Ion transport</keyword>
<accession>A0ABR9VTK4</accession>
<dbReference type="InterPro" id="IPR050794">
    <property type="entry name" value="CPA2_transporter"/>
</dbReference>
<feature type="transmembrane region" description="Helical" evidence="7">
    <location>
        <begin position="101"/>
        <end position="123"/>
    </location>
</feature>
<feature type="transmembrane region" description="Helical" evidence="7">
    <location>
        <begin position="367"/>
        <end position="396"/>
    </location>
</feature>
<dbReference type="PANTHER" id="PTHR32468">
    <property type="entry name" value="CATION/H + ANTIPORTER"/>
    <property type="match status" value="1"/>
</dbReference>
<proteinExistence type="predicted"/>
<feature type="transmembrane region" description="Helical" evidence="7">
    <location>
        <begin position="135"/>
        <end position="158"/>
    </location>
</feature>
<reference evidence="9 10" key="1">
    <citation type="submission" date="2020-10" db="EMBL/GenBank/DDBJ databases">
        <authorList>
            <person name="Castelo-Branco R."/>
            <person name="Eusebio N."/>
            <person name="Adriana R."/>
            <person name="Vieira A."/>
            <person name="Brugerolle De Fraissinette N."/>
            <person name="Rezende De Castro R."/>
            <person name="Schneider M.P."/>
            <person name="Vasconcelos V."/>
            <person name="Leao P.N."/>
        </authorList>
    </citation>
    <scope>NUCLEOTIDE SEQUENCE [LARGE SCALE GENOMIC DNA]</scope>
    <source>
        <strain evidence="9 10">LEGE 00031</strain>
    </source>
</reference>
<evidence type="ECO:0000256" key="6">
    <source>
        <dbReference type="ARBA" id="ARBA00023136"/>
    </source>
</evidence>
<feature type="transmembrane region" description="Helical" evidence="7">
    <location>
        <begin position="6"/>
        <end position="28"/>
    </location>
</feature>
<dbReference type="InterPro" id="IPR038770">
    <property type="entry name" value="Na+/solute_symporter_sf"/>
</dbReference>
<feature type="transmembrane region" description="Helical" evidence="7">
    <location>
        <begin position="241"/>
        <end position="271"/>
    </location>
</feature>
<feature type="transmembrane region" description="Helical" evidence="7">
    <location>
        <begin position="291"/>
        <end position="310"/>
    </location>
</feature>